<evidence type="ECO:0000313" key="2">
    <source>
        <dbReference type="Proteomes" id="UP001162156"/>
    </source>
</evidence>
<dbReference type="EMBL" id="JANEYF010001524">
    <property type="protein sequence ID" value="KAJ8963595.1"/>
    <property type="molecule type" value="Genomic_DNA"/>
</dbReference>
<organism evidence="1 2">
    <name type="scientific">Rhamnusium bicolor</name>
    <dbReference type="NCBI Taxonomy" id="1586634"/>
    <lineage>
        <taxon>Eukaryota</taxon>
        <taxon>Metazoa</taxon>
        <taxon>Ecdysozoa</taxon>
        <taxon>Arthropoda</taxon>
        <taxon>Hexapoda</taxon>
        <taxon>Insecta</taxon>
        <taxon>Pterygota</taxon>
        <taxon>Neoptera</taxon>
        <taxon>Endopterygota</taxon>
        <taxon>Coleoptera</taxon>
        <taxon>Polyphaga</taxon>
        <taxon>Cucujiformia</taxon>
        <taxon>Chrysomeloidea</taxon>
        <taxon>Cerambycidae</taxon>
        <taxon>Lepturinae</taxon>
        <taxon>Rhagiini</taxon>
        <taxon>Rhamnusium</taxon>
    </lineage>
</organism>
<sequence>MATGKKTTTKFTIKDSQESVLFLGTNQQEIEDRIDHLKKRNVSIQPFVYCIGKDIFSVEDICVIFDDIRFKFSNVLRALDICFKIIYLFDLEFPAESVVFILFIEICFFKFKSAITNSKVHILCEYLADQSTQ</sequence>
<gene>
    <name evidence="1" type="ORF">NQ314_005494</name>
</gene>
<proteinExistence type="predicted"/>
<name>A0AAV8ZIK1_9CUCU</name>
<reference evidence="1" key="1">
    <citation type="journal article" date="2023" name="Insect Mol. Biol.">
        <title>Genome sequencing provides insights into the evolution of gene families encoding plant cell wall-degrading enzymes in longhorned beetles.</title>
        <authorList>
            <person name="Shin N.R."/>
            <person name="Okamura Y."/>
            <person name="Kirsch R."/>
            <person name="Pauchet Y."/>
        </authorList>
    </citation>
    <scope>NUCLEOTIDE SEQUENCE</scope>
    <source>
        <strain evidence="1">RBIC_L_NR</strain>
    </source>
</reference>
<dbReference type="AlphaFoldDB" id="A0AAV8ZIK1"/>
<comment type="caution">
    <text evidence="1">The sequence shown here is derived from an EMBL/GenBank/DDBJ whole genome shotgun (WGS) entry which is preliminary data.</text>
</comment>
<protein>
    <submittedName>
        <fullName evidence="1">Uncharacterized protein</fullName>
    </submittedName>
</protein>
<accession>A0AAV8ZIK1</accession>
<evidence type="ECO:0000313" key="1">
    <source>
        <dbReference type="EMBL" id="KAJ8963595.1"/>
    </source>
</evidence>
<dbReference type="Proteomes" id="UP001162156">
    <property type="component" value="Unassembled WGS sequence"/>
</dbReference>
<keyword evidence="2" id="KW-1185">Reference proteome</keyword>